<dbReference type="Proteomes" id="UP000015105">
    <property type="component" value="Chromosome 1D"/>
</dbReference>
<evidence type="ECO:0000313" key="2">
    <source>
        <dbReference type="Proteomes" id="UP000015105"/>
    </source>
</evidence>
<evidence type="ECO:0000313" key="1">
    <source>
        <dbReference type="EnsemblPlants" id="AET1Gv20985700.1"/>
    </source>
</evidence>
<reference evidence="1" key="5">
    <citation type="journal article" date="2021" name="G3 (Bethesda)">
        <title>Aegilops tauschii genome assembly Aet v5.0 features greater sequence contiguity and improved annotation.</title>
        <authorList>
            <person name="Wang L."/>
            <person name="Zhu T."/>
            <person name="Rodriguez J.C."/>
            <person name="Deal K.R."/>
            <person name="Dubcovsky J."/>
            <person name="McGuire P.E."/>
            <person name="Lux T."/>
            <person name="Spannagl M."/>
            <person name="Mayer K.F.X."/>
            <person name="Baldrich P."/>
            <person name="Meyers B.C."/>
            <person name="Huo N."/>
            <person name="Gu Y.Q."/>
            <person name="Zhou H."/>
            <person name="Devos K.M."/>
            <person name="Bennetzen J.L."/>
            <person name="Unver T."/>
            <person name="Budak H."/>
            <person name="Gulick P.J."/>
            <person name="Galiba G."/>
            <person name="Kalapos B."/>
            <person name="Nelson D.R."/>
            <person name="Li P."/>
            <person name="You F.M."/>
            <person name="Luo M.C."/>
            <person name="Dvorak J."/>
        </authorList>
    </citation>
    <scope>NUCLEOTIDE SEQUENCE [LARGE SCALE GENOMIC DNA]</scope>
    <source>
        <strain evidence="1">cv. AL8/78</strain>
    </source>
</reference>
<protein>
    <recommendedName>
        <fullName evidence="3">MATH domain-containing protein</fullName>
    </recommendedName>
</protein>
<evidence type="ECO:0008006" key="3">
    <source>
        <dbReference type="Google" id="ProtNLM"/>
    </source>
</evidence>
<organism evidence="1 2">
    <name type="scientific">Aegilops tauschii subsp. strangulata</name>
    <name type="common">Goatgrass</name>
    <dbReference type="NCBI Taxonomy" id="200361"/>
    <lineage>
        <taxon>Eukaryota</taxon>
        <taxon>Viridiplantae</taxon>
        <taxon>Streptophyta</taxon>
        <taxon>Embryophyta</taxon>
        <taxon>Tracheophyta</taxon>
        <taxon>Spermatophyta</taxon>
        <taxon>Magnoliopsida</taxon>
        <taxon>Liliopsida</taxon>
        <taxon>Poales</taxon>
        <taxon>Poaceae</taxon>
        <taxon>BOP clade</taxon>
        <taxon>Pooideae</taxon>
        <taxon>Triticodae</taxon>
        <taxon>Triticeae</taxon>
        <taxon>Triticinae</taxon>
        <taxon>Aegilops</taxon>
    </lineage>
</organism>
<dbReference type="STRING" id="200361.A0A452ZZM3"/>
<accession>A0A452ZZM3</accession>
<dbReference type="EnsemblPlants" id="AET1Gv20985700.1">
    <property type="protein sequence ID" value="AET1Gv20985700.1"/>
    <property type="gene ID" value="AET1Gv20985700"/>
</dbReference>
<reference evidence="2" key="2">
    <citation type="journal article" date="2017" name="Nat. Plants">
        <title>The Aegilops tauschii genome reveals multiple impacts of transposons.</title>
        <authorList>
            <person name="Zhao G."/>
            <person name="Zou C."/>
            <person name="Li K."/>
            <person name="Wang K."/>
            <person name="Li T."/>
            <person name="Gao L."/>
            <person name="Zhang X."/>
            <person name="Wang H."/>
            <person name="Yang Z."/>
            <person name="Liu X."/>
            <person name="Jiang W."/>
            <person name="Mao L."/>
            <person name="Kong X."/>
            <person name="Jiao Y."/>
            <person name="Jia J."/>
        </authorList>
    </citation>
    <scope>NUCLEOTIDE SEQUENCE [LARGE SCALE GENOMIC DNA]</scope>
    <source>
        <strain evidence="2">cv. AL8/78</strain>
    </source>
</reference>
<keyword evidence="2" id="KW-1185">Reference proteome</keyword>
<reference evidence="1" key="4">
    <citation type="submission" date="2019-03" db="UniProtKB">
        <authorList>
            <consortium name="EnsemblPlants"/>
        </authorList>
    </citation>
    <scope>IDENTIFICATION</scope>
</reference>
<reference evidence="1" key="3">
    <citation type="journal article" date="2017" name="Nature">
        <title>Genome sequence of the progenitor of the wheat D genome Aegilops tauschii.</title>
        <authorList>
            <person name="Luo M.C."/>
            <person name="Gu Y.Q."/>
            <person name="Puiu D."/>
            <person name="Wang H."/>
            <person name="Twardziok S.O."/>
            <person name="Deal K.R."/>
            <person name="Huo N."/>
            <person name="Zhu T."/>
            <person name="Wang L."/>
            <person name="Wang Y."/>
            <person name="McGuire P.E."/>
            <person name="Liu S."/>
            <person name="Long H."/>
            <person name="Ramasamy R.K."/>
            <person name="Rodriguez J.C."/>
            <person name="Van S.L."/>
            <person name="Yuan L."/>
            <person name="Wang Z."/>
            <person name="Xia Z."/>
            <person name="Xiao L."/>
            <person name="Anderson O.D."/>
            <person name="Ouyang S."/>
            <person name="Liang Y."/>
            <person name="Zimin A.V."/>
            <person name="Pertea G."/>
            <person name="Qi P."/>
            <person name="Bennetzen J.L."/>
            <person name="Dai X."/>
            <person name="Dawson M.W."/>
            <person name="Muller H.G."/>
            <person name="Kugler K."/>
            <person name="Rivarola-Duarte L."/>
            <person name="Spannagl M."/>
            <person name="Mayer K.F.X."/>
            <person name="Lu F.H."/>
            <person name="Bevan M.W."/>
            <person name="Leroy P."/>
            <person name="Li P."/>
            <person name="You F.M."/>
            <person name="Sun Q."/>
            <person name="Liu Z."/>
            <person name="Lyons E."/>
            <person name="Wicker T."/>
            <person name="Salzberg S.L."/>
            <person name="Devos K.M."/>
            <person name="Dvorak J."/>
        </authorList>
    </citation>
    <scope>NUCLEOTIDE SEQUENCE [LARGE SCALE GENOMIC DNA]</scope>
    <source>
        <strain evidence="1">cv. AL8/78</strain>
    </source>
</reference>
<reference evidence="2" key="1">
    <citation type="journal article" date="2014" name="Science">
        <title>Ancient hybridizations among the ancestral genomes of bread wheat.</title>
        <authorList>
            <consortium name="International Wheat Genome Sequencing Consortium,"/>
            <person name="Marcussen T."/>
            <person name="Sandve S.R."/>
            <person name="Heier L."/>
            <person name="Spannagl M."/>
            <person name="Pfeifer M."/>
            <person name="Jakobsen K.S."/>
            <person name="Wulff B.B."/>
            <person name="Steuernagel B."/>
            <person name="Mayer K.F."/>
            <person name="Olsen O.A."/>
        </authorList>
    </citation>
    <scope>NUCLEOTIDE SEQUENCE [LARGE SCALE GENOMIC DNA]</scope>
    <source>
        <strain evidence="2">cv. AL8/78</strain>
    </source>
</reference>
<proteinExistence type="predicted"/>
<dbReference type="Gramene" id="AET1Gv20985700.1">
    <property type="protein sequence ID" value="AET1Gv20985700.1"/>
    <property type="gene ID" value="AET1Gv20985700"/>
</dbReference>
<sequence length="48" mass="5383">MYPRGDKYSTDCLSLSLSPDDSDDELHLDSKKVVITTLSILDQKNGMH</sequence>
<dbReference type="AlphaFoldDB" id="A0A452ZZM3"/>
<name>A0A452ZZM3_AEGTS</name>